<feature type="domain" description="CheW-like" evidence="14">
    <location>
        <begin position="1840"/>
        <end position="1979"/>
    </location>
</feature>
<evidence type="ECO:0000256" key="7">
    <source>
        <dbReference type="ARBA" id="ARBA00023012"/>
    </source>
</evidence>
<dbReference type="SUPFAM" id="SSF52172">
    <property type="entry name" value="CheY-like"/>
    <property type="match status" value="1"/>
</dbReference>
<dbReference type="RefSeq" id="WP_233924777.1">
    <property type="nucleotide sequence ID" value="NZ_JAJVKT010000002.1"/>
</dbReference>
<dbReference type="Pfam" id="PF01627">
    <property type="entry name" value="Hpt"/>
    <property type="match status" value="5"/>
</dbReference>
<comment type="caution">
    <text evidence="16">The sequence shown here is derived from an EMBL/GenBank/DDBJ whole genome shotgun (WGS) entry which is preliminary data.</text>
</comment>
<keyword evidence="6" id="KW-0418">Kinase</keyword>
<dbReference type="EMBL" id="JAJVKT010000002">
    <property type="protein sequence ID" value="MCE7507352.1"/>
    <property type="molecule type" value="Genomic_DNA"/>
</dbReference>
<dbReference type="GO" id="GO:0005737">
    <property type="term" value="C:cytoplasm"/>
    <property type="evidence" value="ECO:0007669"/>
    <property type="project" value="InterPro"/>
</dbReference>
<comment type="function">
    <text evidence="8">Involved in the transmission of sensory signals from the chemoreceptors to the flagellar motors. CheA is autophosphorylated; it can transfer its phosphate group to either CheB or CheY.</text>
</comment>
<dbReference type="GO" id="GO:0006935">
    <property type="term" value="P:chemotaxis"/>
    <property type="evidence" value="ECO:0007669"/>
    <property type="project" value="InterPro"/>
</dbReference>
<dbReference type="InterPro" id="IPR011006">
    <property type="entry name" value="CheY-like_superfamily"/>
</dbReference>
<dbReference type="Proteomes" id="UP001107961">
    <property type="component" value="Unassembled WGS sequence"/>
</dbReference>
<dbReference type="PANTHER" id="PTHR43395:SF8">
    <property type="entry name" value="HISTIDINE KINASE"/>
    <property type="match status" value="1"/>
</dbReference>
<feature type="domain" description="HPt" evidence="15">
    <location>
        <begin position="595"/>
        <end position="699"/>
    </location>
</feature>
<dbReference type="SUPFAM" id="SSF47226">
    <property type="entry name" value="Histidine-containing phosphotransfer domain, HPT domain"/>
    <property type="match status" value="8"/>
</dbReference>
<dbReference type="InterPro" id="IPR058661">
    <property type="entry name" value="FimL_2nd"/>
</dbReference>
<dbReference type="Pfam" id="PF26379">
    <property type="entry name" value="FimL_2nd"/>
    <property type="match status" value="1"/>
</dbReference>
<dbReference type="PROSITE" id="PS50894">
    <property type="entry name" value="HPT"/>
    <property type="match status" value="4"/>
</dbReference>
<evidence type="ECO:0000259" key="14">
    <source>
        <dbReference type="PROSITE" id="PS50851"/>
    </source>
</evidence>
<evidence type="ECO:0000259" key="13">
    <source>
        <dbReference type="PROSITE" id="PS50110"/>
    </source>
</evidence>
<dbReference type="CDD" id="cd16916">
    <property type="entry name" value="HATPase_CheA-like"/>
    <property type="match status" value="1"/>
</dbReference>
<feature type="modified residue" description="Phosphohistidine" evidence="9">
    <location>
        <position position="1424"/>
    </location>
</feature>
<reference evidence="16" key="1">
    <citation type="submission" date="2022-01" db="EMBL/GenBank/DDBJ databases">
        <authorList>
            <person name="Karlyshev A.V."/>
            <person name="Jaspars M."/>
        </authorList>
    </citation>
    <scope>NUCLEOTIDE SEQUENCE</scope>
    <source>
        <strain evidence="16">AGSA3-2</strain>
    </source>
</reference>
<dbReference type="SMART" id="SM00448">
    <property type="entry name" value="REC"/>
    <property type="match status" value="1"/>
</dbReference>
<dbReference type="GO" id="GO:0000155">
    <property type="term" value="F:phosphorelay sensor kinase activity"/>
    <property type="evidence" value="ECO:0007669"/>
    <property type="project" value="InterPro"/>
</dbReference>
<dbReference type="InterPro" id="IPR036061">
    <property type="entry name" value="CheW-like_dom_sf"/>
</dbReference>
<dbReference type="InterPro" id="IPR005467">
    <property type="entry name" value="His_kinase_dom"/>
</dbReference>
<dbReference type="SUPFAM" id="SSF50341">
    <property type="entry name" value="CheW-like"/>
    <property type="match status" value="1"/>
</dbReference>
<gene>
    <name evidence="16" type="ORF">LZG35_01795</name>
</gene>
<keyword evidence="5" id="KW-0808">Transferase</keyword>
<dbReference type="CDD" id="cd17546">
    <property type="entry name" value="REC_hyHK_CKI1_RcsC-like"/>
    <property type="match status" value="1"/>
</dbReference>
<dbReference type="PROSITE" id="PS50109">
    <property type="entry name" value="HIS_KIN"/>
    <property type="match status" value="1"/>
</dbReference>
<dbReference type="InterPro" id="IPR051315">
    <property type="entry name" value="Bact_Chemotaxis_CheA"/>
</dbReference>
<dbReference type="Pfam" id="PF02895">
    <property type="entry name" value="H-kinase_dim"/>
    <property type="match status" value="1"/>
</dbReference>
<feature type="compositionally biased region" description="Polar residues" evidence="11">
    <location>
        <begin position="744"/>
        <end position="764"/>
    </location>
</feature>
<dbReference type="PROSITE" id="PS50110">
    <property type="entry name" value="RESPONSE_REGULATORY"/>
    <property type="match status" value="1"/>
</dbReference>
<feature type="domain" description="HPt" evidence="15">
    <location>
        <begin position="1377"/>
        <end position="1484"/>
    </location>
</feature>
<keyword evidence="17" id="KW-1185">Reference proteome</keyword>
<comment type="catalytic activity">
    <reaction evidence="1">
        <text>ATP + protein L-histidine = ADP + protein N-phospho-L-histidine.</text>
        <dbReference type="EC" id="2.7.13.3"/>
    </reaction>
</comment>
<feature type="domain" description="Histidine kinase" evidence="12">
    <location>
        <begin position="1605"/>
        <end position="1838"/>
    </location>
</feature>
<organism evidence="16 17">
    <name type="scientific">Alloalcanivorax xenomutans</name>
    <dbReference type="NCBI Taxonomy" id="1094342"/>
    <lineage>
        <taxon>Bacteria</taxon>
        <taxon>Pseudomonadati</taxon>
        <taxon>Pseudomonadota</taxon>
        <taxon>Gammaproteobacteria</taxon>
        <taxon>Oceanospirillales</taxon>
        <taxon>Alcanivoracaceae</taxon>
        <taxon>Alloalcanivorax</taxon>
    </lineage>
</organism>
<dbReference type="InterPro" id="IPR036890">
    <property type="entry name" value="HATPase_C_sf"/>
</dbReference>
<evidence type="ECO:0000256" key="1">
    <source>
        <dbReference type="ARBA" id="ARBA00000085"/>
    </source>
</evidence>
<dbReference type="EC" id="2.7.13.3" evidence="2"/>
<feature type="modified residue" description="4-aspartylphosphate" evidence="10">
    <location>
        <position position="2050"/>
    </location>
</feature>
<dbReference type="InterPro" id="IPR004105">
    <property type="entry name" value="CheA-like_dim"/>
</dbReference>
<feature type="domain" description="Response regulatory" evidence="13">
    <location>
        <begin position="2001"/>
        <end position="2117"/>
    </location>
</feature>
<dbReference type="InterPro" id="IPR036641">
    <property type="entry name" value="HPT_dom_sf"/>
</dbReference>
<name>A0A9Q3W2U4_9GAMM</name>
<feature type="region of interest" description="Disordered" evidence="11">
    <location>
        <begin position="725"/>
        <end position="765"/>
    </location>
</feature>
<dbReference type="Gene3D" id="1.20.120.160">
    <property type="entry name" value="HPT domain"/>
    <property type="match status" value="7"/>
</dbReference>
<dbReference type="PROSITE" id="PS50851">
    <property type="entry name" value="CHEW"/>
    <property type="match status" value="1"/>
</dbReference>
<dbReference type="Gene3D" id="3.30.565.10">
    <property type="entry name" value="Histidine kinase-like ATPase, C-terminal domain"/>
    <property type="match status" value="1"/>
</dbReference>
<evidence type="ECO:0000256" key="6">
    <source>
        <dbReference type="ARBA" id="ARBA00022777"/>
    </source>
</evidence>
<dbReference type="Gene3D" id="2.30.30.40">
    <property type="entry name" value="SH3 Domains"/>
    <property type="match status" value="1"/>
</dbReference>
<feature type="modified residue" description="Phosphohistidine" evidence="9">
    <location>
        <position position="847"/>
    </location>
</feature>
<feature type="modified residue" description="Phosphohistidine" evidence="9">
    <location>
        <position position="642"/>
    </location>
</feature>
<dbReference type="Pfam" id="PF02518">
    <property type="entry name" value="HATPase_c"/>
    <property type="match status" value="1"/>
</dbReference>
<dbReference type="SMART" id="SM01231">
    <property type="entry name" value="H-kinase_dim"/>
    <property type="match status" value="1"/>
</dbReference>
<evidence type="ECO:0000256" key="8">
    <source>
        <dbReference type="ARBA" id="ARBA00035100"/>
    </source>
</evidence>
<feature type="region of interest" description="Disordered" evidence="11">
    <location>
        <begin position="569"/>
        <end position="595"/>
    </location>
</feature>
<dbReference type="FunFam" id="3.30.565.10:FF:000016">
    <property type="entry name" value="Chemotaxis protein CheA, putative"/>
    <property type="match status" value="1"/>
</dbReference>
<evidence type="ECO:0000313" key="16">
    <source>
        <dbReference type="EMBL" id="MCE7507352.1"/>
    </source>
</evidence>
<dbReference type="InterPro" id="IPR001789">
    <property type="entry name" value="Sig_transdc_resp-reg_receiver"/>
</dbReference>
<evidence type="ECO:0000256" key="11">
    <source>
        <dbReference type="SAM" id="MobiDB-lite"/>
    </source>
</evidence>
<dbReference type="SMART" id="SM00387">
    <property type="entry name" value="HATPase_c"/>
    <property type="match status" value="1"/>
</dbReference>
<evidence type="ECO:0000256" key="10">
    <source>
        <dbReference type="PROSITE-ProRule" id="PRU00169"/>
    </source>
</evidence>
<dbReference type="InterPro" id="IPR002545">
    <property type="entry name" value="CheW-lke_dom"/>
</dbReference>
<feature type="region of interest" description="Disordered" evidence="11">
    <location>
        <begin position="1196"/>
        <end position="1220"/>
    </location>
</feature>
<evidence type="ECO:0000256" key="5">
    <source>
        <dbReference type="ARBA" id="ARBA00022679"/>
    </source>
</evidence>
<dbReference type="PANTHER" id="PTHR43395">
    <property type="entry name" value="SENSOR HISTIDINE KINASE CHEA"/>
    <property type="match status" value="1"/>
</dbReference>
<feature type="region of interest" description="Disordered" evidence="11">
    <location>
        <begin position="1060"/>
        <end position="1083"/>
    </location>
</feature>
<accession>A0A9Q3W2U4</accession>
<feature type="region of interest" description="Disordered" evidence="11">
    <location>
        <begin position="416"/>
        <end position="438"/>
    </location>
</feature>
<dbReference type="PRINTS" id="PR00344">
    <property type="entry name" value="BCTRLSENSOR"/>
</dbReference>
<dbReference type="InterPro" id="IPR008207">
    <property type="entry name" value="Sig_transdc_His_kin_Hpt_dom"/>
</dbReference>
<dbReference type="Pfam" id="PF00072">
    <property type="entry name" value="Response_reg"/>
    <property type="match status" value="1"/>
</dbReference>
<dbReference type="Pfam" id="PF01584">
    <property type="entry name" value="CheW"/>
    <property type="match status" value="1"/>
</dbReference>
<feature type="compositionally biased region" description="Low complexity" evidence="11">
    <location>
        <begin position="1495"/>
        <end position="1511"/>
    </location>
</feature>
<feature type="region of interest" description="Disordered" evidence="11">
    <location>
        <begin position="1479"/>
        <end position="1512"/>
    </location>
</feature>
<evidence type="ECO:0000259" key="12">
    <source>
        <dbReference type="PROSITE" id="PS50109"/>
    </source>
</evidence>
<feature type="modified residue" description="Phosphohistidine" evidence="9">
    <location>
        <position position="1264"/>
    </location>
</feature>
<protein>
    <recommendedName>
        <fullName evidence="3">Chemotaxis protein CheA</fullName>
        <ecNumber evidence="2">2.7.13.3</ecNumber>
    </recommendedName>
</protein>
<dbReference type="CDD" id="cd00731">
    <property type="entry name" value="CheA_reg"/>
    <property type="match status" value="1"/>
</dbReference>
<feature type="domain" description="HPt" evidence="15">
    <location>
        <begin position="800"/>
        <end position="911"/>
    </location>
</feature>
<dbReference type="SMART" id="SM00260">
    <property type="entry name" value="CheW"/>
    <property type="match status" value="1"/>
</dbReference>
<dbReference type="Gene3D" id="3.40.50.2300">
    <property type="match status" value="1"/>
</dbReference>
<dbReference type="SUPFAM" id="SSF55874">
    <property type="entry name" value="ATPase domain of HSP90 chaperone/DNA topoisomerase II/histidine kinase"/>
    <property type="match status" value="1"/>
</dbReference>
<evidence type="ECO:0000256" key="2">
    <source>
        <dbReference type="ARBA" id="ARBA00012438"/>
    </source>
</evidence>
<dbReference type="SMART" id="SM00073">
    <property type="entry name" value="HPT"/>
    <property type="match status" value="4"/>
</dbReference>
<evidence type="ECO:0000256" key="3">
    <source>
        <dbReference type="ARBA" id="ARBA00021495"/>
    </source>
</evidence>
<keyword evidence="4 10" id="KW-0597">Phosphoprotein</keyword>
<feature type="compositionally biased region" description="Low complexity" evidence="11">
    <location>
        <begin position="422"/>
        <end position="435"/>
    </location>
</feature>
<evidence type="ECO:0000313" key="17">
    <source>
        <dbReference type="Proteomes" id="UP001107961"/>
    </source>
</evidence>
<dbReference type="InterPro" id="IPR004358">
    <property type="entry name" value="Sig_transdc_His_kin-like_C"/>
</dbReference>
<feature type="domain" description="HPt" evidence="15">
    <location>
        <begin position="1217"/>
        <end position="1321"/>
    </location>
</feature>
<feature type="compositionally biased region" description="Polar residues" evidence="11">
    <location>
        <begin position="1060"/>
        <end position="1080"/>
    </location>
</feature>
<evidence type="ECO:0000259" key="15">
    <source>
        <dbReference type="PROSITE" id="PS50894"/>
    </source>
</evidence>
<evidence type="ECO:0000256" key="9">
    <source>
        <dbReference type="PROSITE-ProRule" id="PRU00110"/>
    </source>
</evidence>
<dbReference type="CDD" id="cd00088">
    <property type="entry name" value="HPT"/>
    <property type="match status" value="4"/>
</dbReference>
<proteinExistence type="predicted"/>
<keyword evidence="7" id="KW-0902">Two-component regulatory system</keyword>
<dbReference type="InterPro" id="IPR003594">
    <property type="entry name" value="HATPase_dom"/>
</dbReference>
<evidence type="ECO:0000256" key="4">
    <source>
        <dbReference type="ARBA" id="ARBA00022553"/>
    </source>
</evidence>
<sequence length="2125" mass="233889">MSDHHDYLALDWVRGEIQETLDQAREALEAYVENPGDSTRMRFCQTHLHQVHGTLQMVEFYGAALLAEEMEKLARALLDQRIDREAEAQELLMRAILQLPPYLDRVASNRRDLPVVLLPLLNDLRAARGEPLLSETALFKPDLQHAQGDGRIDESIRNDARFPQLIRKMRQTFQVALLGIMRGDQVKRNLGYLRRVLEKLRQISGDAARAPLWRIADAMVEGLEEEVIPLGSSAKQMLGQLDRTLRELAADGADSLERPAPTELIKNLLYYVARAERATPAIEAIRRRFRLQDALPPEALVNEERARLNGPDAMAMHSVVTALSEEITKVKDRLERFVHDSRADPADLSPLVSTLKQVSDTIAMLGLGQPRVLVDEQRQALEDIAERRQPPQRERLMDVAGALLYVEATLAGFGGNNQRRSTGNTIGNTIEGTGTSPLPNHLGQAMDAALRECRAGLEEAKDGVVEFIASHWDRAHLQSVPDRLRTVRGGLEMVQLQRPALVLRQCARFIQERLLDDEQAPDWQSMDTLADAMSSVEYYLERLSDDPHTSDDVLEVAHRSIAALGYPLQPQESDAEPPSTGAPAEQEPRNADDDNDLVDDEIIEIFVEEADEVIEALDQYFPRWAADTGDETALVEFRRAFHTLKGSGRMVGATTVGELAWAIENMMNRVIDHSIGADATLIDLVREVHGLIPDLVSTFARRQPDPVDVTPLIEAAGILADGGSLERIPTLGSEDKNKAESDQESTAAQTPVQEKTGTGPSVTLSDEDYQALTGKAQAEPATPGDTLDNLDALTLPETSADQPDPVLLDIFRREADRNLALLAQWLDGLDPELGEQDLDDRVHRALHTLKGSARMAELNAMAEMAEAGEKLVKELIAAGLRASRDQVALIRDSHQQLSEGLRRLTSQGDAALPDAGPLLSALADARHQVRGDHQNNNAQVLAMLLSDSMDLVMDADTLLQAWSTDPEQIRPLARLRDELQNLAQGARKAGLEEIEGLALALATAYATITQGRLTFDPGLLAQLNEGHDALINMLDCLAAGQTVRAELGLVDGLRDLTETRQPLTPDTQAPSAPASEHSSGLLQQAEEALLRANEHLATWQLGQPASLDQLDQELTDLAGSAGDAEVPALADLARSLAGLYRRLALPETTAPTPSVFDILQRAHHRLADMIDQLRSGSLPATDTVLEDVLALADTPWTPKGKGEAKAAPPEPAAQPATEERDPELVGIFLEEAEDILHSCTESLERWIGEPENLLLVQALQRDLHTLKGGARMAELRELGDLGHEMETLYERLALGRVERQPAVFDLLHRCHDRVAEMIDQVTARQALAPARDLIQAIHDYLNDPSAFRLAAPVSDVTPEAAQAKPVALAPSSGGGDSGGIDPDILDIFLEESEELGETIEATLTAWRDQPEDRQLNDQLKRALHTLKGGARLAGVAPLGDLSHDFEQFLERLDNQRRAPEEDDFLTMLGWLDAINQQRGQLRGQPADTRAPDTLPAPSAPTEPAAATPAAPQEMVRVSAEVLEALVNLAGETSINRGRVEQSINDFVAHVSEIGATVTRLYEQLRRLDAETEAQILSNYQQGVNRGEFDARFDPLEMDQYSELHQITKQLSESASDLLDLKNTLLERTRDSETLLLQQQRINTELQEKLMRTRMVPFSRLVPRLRRIIRQVSGEVGKKVEFEVINPEGELDRTLMERMVAPLEHMLRNAIDHGIESPRERREAGKNETGQVRLELTREGGEVVLTLADDGGGINTEAVRAKAVERGLIDADANPSDQDVHQFIFHAGFSTASQVTQLSGRGVGMDVVASEIKQLGGTVRIESHRGQGTRFVVRLPFTLAVNRALMVRANEDTYAIPLNQIEGIVRVSPFELLDYVENQNLVYRYAGQDYDLHYLGRFVHDMPMPHPDVQSQPLPLLLIRSSDHAVALVVDSLVGSREVVVKSLGPQLTSVAGISGATILGDGSVVVILDIHSLIRAAQLRQPAPLTAPADQRDAAREQAPLVMVVDDSVTVRKVTGRLLERQGYRVVTAKDGLDAIAKLEDHTPDAMLLDIEMPRMDGFEVASHVRHDARLARVPIIMITSRTGEKHRDRAFDIGVNGYMGKPFQEGELLTTLGELLEESRESVG</sequence>